<keyword evidence="2 4" id="KW-0560">Oxidoreductase</keyword>
<dbReference type="PATRIC" id="fig|1397.4.peg.5709"/>
<dbReference type="AlphaFoldDB" id="A0A0J1IKA4"/>
<dbReference type="OrthoDB" id="9762913at2"/>
<proteinExistence type="inferred from homology"/>
<dbReference type="InterPro" id="IPR016163">
    <property type="entry name" value="Ald_DH_C"/>
</dbReference>
<dbReference type="InterPro" id="IPR016161">
    <property type="entry name" value="Ald_DH/histidinol_DH"/>
</dbReference>
<evidence type="ECO:0000256" key="2">
    <source>
        <dbReference type="ARBA" id="ARBA00023002"/>
    </source>
</evidence>
<dbReference type="FunFam" id="3.40.605.10:FF:000004">
    <property type="entry name" value="Aldehyde dehydrogenase"/>
    <property type="match status" value="1"/>
</dbReference>
<evidence type="ECO:0000256" key="1">
    <source>
        <dbReference type="ARBA" id="ARBA00009986"/>
    </source>
</evidence>
<evidence type="ECO:0000259" key="6">
    <source>
        <dbReference type="Pfam" id="PF00171"/>
    </source>
</evidence>
<dbReference type="Gene3D" id="3.40.605.10">
    <property type="entry name" value="Aldehyde Dehydrogenase, Chain A, domain 1"/>
    <property type="match status" value="1"/>
</dbReference>
<dbReference type="InterPro" id="IPR012394">
    <property type="entry name" value="Aldehyde_DH_NAD(P)"/>
</dbReference>
<feature type="domain" description="Aldehyde dehydrogenase" evidence="6">
    <location>
        <begin position="2"/>
        <end position="428"/>
    </location>
</feature>
<dbReference type="GO" id="GO:0006081">
    <property type="term" value="P:aldehyde metabolic process"/>
    <property type="evidence" value="ECO:0007669"/>
    <property type="project" value="InterPro"/>
</dbReference>
<dbReference type="PANTHER" id="PTHR43570">
    <property type="entry name" value="ALDEHYDE DEHYDROGENASE"/>
    <property type="match status" value="1"/>
</dbReference>
<evidence type="ECO:0000256" key="5">
    <source>
        <dbReference type="RuleBase" id="RU003345"/>
    </source>
</evidence>
<dbReference type="InterPro" id="IPR029510">
    <property type="entry name" value="Ald_DH_CS_GLU"/>
</dbReference>
<dbReference type="Gene3D" id="3.40.309.10">
    <property type="entry name" value="Aldehyde Dehydrogenase, Chain A, domain 2"/>
    <property type="match status" value="1"/>
</dbReference>
<dbReference type="InterPro" id="IPR016162">
    <property type="entry name" value="Ald_DH_N"/>
</dbReference>
<reference evidence="7 8" key="1">
    <citation type="submission" date="2015-05" db="EMBL/GenBank/DDBJ databases">
        <title>Whole genome sequence and identification of bacterial endophytes from Costus igneus.</title>
        <authorList>
            <person name="Lee Y.P."/>
            <person name="Gan H.M."/>
            <person name="Eng W."/>
            <person name="Wheatley M.S."/>
            <person name="Caraballo A."/>
            <person name="Polter S."/>
            <person name="Savka M.A."/>
            <person name="Hudson A.O."/>
        </authorList>
    </citation>
    <scope>NUCLEOTIDE SEQUENCE [LARGE SCALE GENOMIC DNA]</scope>
    <source>
        <strain evidence="7 8">RIT379</strain>
    </source>
</reference>
<dbReference type="FunFam" id="3.40.309.10:FF:000003">
    <property type="entry name" value="Aldehyde dehydrogenase"/>
    <property type="match status" value="1"/>
</dbReference>
<accession>A0A0J1IKA4</accession>
<dbReference type="PANTHER" id="PTHR43570:SF16">
    <property type="entry name" value="ALDEHYDE DEHYDROGENASE TYPE III, ISOFORM Q"/>
    <property type="match status" value="1"/>
</dbReference>
<organism evidence="7 8">
    <name type="scientific">Niallia circulans</name>
    <name type="common">Bacillus circulans</name>
    <dbReference type="NCBI Taxonomy" id="1397"/>
    <lineage>
        <taxon>Bacteria</taxon>
        <taxon>Bacillati</taxon>
        <taxon>Bacillota</taxon>
        <taxon>Bacilli</taxon>
        <taxon>Bacillales</taxon>
        <taxon>Bacillaceae</taxon>
        <taxon>Niallia</taxon>
    </lineage>
</organism>
<evidence type="ECO:0000256" key="4">
    <source>
        <dbReference type="PIRNR" id="PIRNR036492"/>
    </source>
</evidence>
<name>A0A0J1IKA4_NIACI</name>
<gene>
    <name evidence="7" type="ORF">ABW02_11880</name>
</gene>
<evidence type="ECO:0000313" key="7">
    <source>
        <dbReference type="EMBL" id="KLV26372.1"/>
    </source>
</evidence>
<dbReference type="EMBL" id="LDPH01000009">
    <property type="protein sequence ID" value="KLV26372.1"/>
    <property type="molecule type" value="Genomic_DNA"/>
</dbReference>
<dbReference type="PROSITE" id="PS00687">
    <property type="entry name" value="ALDEHYDE_DEHYDR_GLU"/>
    <property type="match status" value="1"/>
</dbReference>
<keyword evidence="8" id="KW-1185">Reference proteome</keyword>
<dbReference type="RefSeq" id="WP_047942321.1">
    <property type="nucleotide sequence ID" value="NZ_JABRVN010000007.1"/>
</dbReference>
<dbReference type="Pfam" id="PF00171">
    <property type="entry name" value="Aldedh"/>
    <property type="match status" value="1"/>
</dbReference>
<dbReference type="GO" id="GO:0005737">
    <property type="term" value="C:cytoplasm"/>
    <property type="evidence" value="ECO:0007669"/>
    <property type="project" value="TreeGrafter"/>
</dbReference>
<dbReference type="SUPFAM" id="SSF53720">
    <property type="entry name" value="ALDH-like"/>
    <property type="match status" value="1"/>
</dbReference>
<dbReference type="InterPro" id="IPR015590">
    <property type="entry name" value="Aldehyde_DH_dom"/>
</dbReference>
<keyword evidence="3" id="KW-0520">NAD</keyword>
<dbReference type="Proteomes" id="UP000036045">
    <property type="component" value="Unassembled WGS sequence"/>
</dbReference>
<dbReference type="PIRSF" id="PIRSF036492">
    <property type="entry name" value="ALDH"/>
    <property type="match status" value="1"/>
</dbReference>
<sequence length="457" mass="51215">MEVNQRLEQTNSFFSTQATLPLSFRIEQLEKLKNVILEKELLLIKALQKDLGKHPFESYASEIGFVLQSIRHTTKHLKRWMKPQKAKSTWSLFPSRGKTVYEPYGTVLIIGPFNYPFQLLIEPLIGAIAAGNCAILKPSELVPTVSAVVTDMINNTFNPAYISAIEGGIETNQALIHADFDYIFFTGSTKVGKIVMEAASQHLTPVTLELGGKSPVIIDETANLNVAAKRIIWGKTLNAGQTCVAPDYIMVHESVKEPLIVEMKKTLGNYFGEEIEDKEDFGRIVSDRHFQRLIAMLEADRKTILFGGKNNRDTRFIEPTLLDATWDSATMQEEIFGPLLPILTYTKLEDAMESIRKLEKPLALYLFTNNKETEAKVIRCLSSGGVCINDVLTHIVPPSLPFGGVGASGMGAYHGEYSFKTFSHQKSILRKSTKVDLPFLFPPYTNKKEKIIRKVLK</sequence>
<dbReference type="CDD" id="cd07136">
    <property type="entry name" value="ALDH_YwdH-P39616"/>
    <property type="match status" value="1"/>
</dbReference>
<dbReference type="GO" id="GO:0004029">
    <property type="term" value="F:aldehyde dehydrogenase (NAD+) activity"/>
    <property type="evidence" value="ECO:0007669"/>
    <property type="project" value="TreeGrafter"/>
</dbReference>
<evidence type="ECO:0000313" key="8">
    <source>
        <dbReference type="Proteomes" id="UP000036045"/>
    </source>
</evidence>
<protein>
    <recommendedName>
        <fullName evidence="4">Aldehyde dehydrogenase</fullName>
    </recommendedName>
</protein>
<comment type="caution">
    <text evidence="7">The sequence shown here is derived from an EMBL/GenBank/DDBJ whole genome shotgun (WGS) entry which is preliminary data.</text>
</comment>
<evidence type="ECO:0000256" key="3">
    <source>
        <dbReference type="ARBA" id="ARBA00023027"/>
    </source>
</evidence>
<comment type="similarity">
    <text evidence="1 4 5">Belongs to the aldehyde dehydrogenase family.</text>
</comment>